<feature type="transmembrane region" description="Helical" evidence="5">
    <location>
        <begin position="87"/>
        <end position="109"/>
    </location>
</feature>
<dbReference type="GO" id="GO:0046873">
    <property type="term" value="F:metal ion transmembrane transporter activity"/>
    <property type="evidence" value="ECO:0007669"/>
    <property type="project" value="InterPro"/>
</dbReference>
<feature type="transmembrane region" description="Helical" evidence="5">
    <location>
        <begin position="210"/>
        <end position="229"/>
    </location>
</feature>
<keyword evidence="4 5" id="KW-0472">Membrane</keyword>
<evidence type="ECO:0000256" key="5">
    <source>
        <dbReference type="SAM" id="Phobius"/>
    </source>
</evidence>
<keyword evidence="3 5" id="KW-1133">Transmembrane helix</keyword>
<gene>
    <name evidence="6" type="ORF">BKA16_002796</name>
</gene>
<feature type="transmembrane region" description="Helical" evidence="5">
    <location>
        <begin position="241"/>
        <end position="266"/>
    </location>
</feature>
<feature type="transmembrane region" description="Helical" evidence="5">
    <location>
        <begin position="183"/>
        <end position="204"/>
    </location>
</feature>
<name>A0A840F0V4_9ACTN</name>
<evidence type="ECO:0000256" key="4">
    <source>
        <dbReference type="ARBA" id="ARBA00023136"/>
    </source>
</evidence>
<proteinExistence type="predicted"/>
<dbReference type="Pfam" id="PF01566">
    <property type="entry name" value="Nramp"/>
    <property type="match status" value="1"/>
</dbReference>
<dbReference type="EMBL" id="JACIFP010000001">
    <property type="protein sequence ID" value="MBB4136244.1"/>
    <property type="molecule type" value="Genomic_DNA"/>
</dbReference>
<sequence length="272" mass="28212">MQNVTGLLGLALMVFAVVFFVLSPSPGEVAADLVPRLPADEAAPVYWYYAVALFGAAMTPYEVFFFSSGGIEDGWTAHDVRRMRINVFIGFPLGAIGSLAIMGTSAVAFAPSEIDVDSLSSLLIPVAEAGGQLAVAFAIVGVLAATVGASLETALSTGYAVAQYSGWTWGAARRPRDAARFHVVVLAAIVVGALVLMTGVDPVAVTEYSVVFSAIALPLTYLPILVVAGDRDYMGAHVNGWWANAVGTVFLGIVVVASVAAIPLMIMTGAGR</sequence>
<protein>
    <submittedName>
        <fullName evidence="6">Mn2+/Fe2+ NRAMP family transporter</fullName>
    </submittedName>
</protein>
<organism evidence="6 7">
    <name type="scientific">Gordonia humi</name>
    <dbReference type="NCBI Taxonomy" id="686429"/>
    <lineage>
        <taxon>Bacteria</taxon>
        <taxon>Bacillati</taxon>
        <taxon>Actinomycetota</taxon>
        <taxon>Actinomycetes</taxon>
        <taxon>Mycobacteriales</taxon>
        <taxon>Gordoniaceae</taxon>
        <taxon>Gordonia</taxon>
    </lineage>
</organism>
<keyword evidence="2 5" id="KW-0812">Transmembrane</keyword>
<comment type="caution">
    <text evidence="6">The sequence shown here is derived from an EMBL/GenBank/DDBJ whole genome shotgun (WGS) entry which is preliminary data.</text>
</comment>
<evidence type="ECO:0000313" key="6">
    <source>
        <dbReference type="EMBL" id="MBB4136244.1"/>
    </source>
</evidence>
<evidence type="ECO:0000313" key="7">
    <source>
        <dbReference type="Proteomes" id="UP000551501"/>
    </source>
</evidence>
<keyword evidence="7" id="KW-1185">Reference proteome</keyword>
<feature type="transmembrane region" description="Helical" evidence="5">
    <location>
        <begin position="129"/>
        <end position="151"/>
    </location>
</feature>
<reference evidence="6 7" key="1">
    <citation type="submission" date="2020-08" db="EMBL/GenBank/DDBJ databases">
        <title>Sequencing the genomes of 1000 actinobacteria strains.</title>
        <authorList>
            <person name="Klenk H.-P."/>
        </authorList>
    </citation>
    <scope>NUCLEOTIDE SEQUENCE [LARGE SCALE GENOMIC DNA]</scope>
    <source>
        <strain evidence="6 7">DSM 45298</strain>
    </source>
</reference>
<accession>A0A840F0V4</accession>
<evidence type="ECO:0000256" key="2">
    <source>
        <dbReference type="ARBA" id="ARBA00022692"/>
    </source>
</evidence>
<dbReference type="InterPro" id="IPR001046">
    <property type="entry name" value="NRAMP_fam"/>
</dbReference>
<dbReference type="GO" id="GO:0016020">
    <property type="term" value="C:membrane"/>
    <property type="evidence" value="ECO:0007669"/>
    <property type="project" value="UniProtKB-SubCell"/>
</dbReference>
<dbReference type="AlphaFoldDB" id="A0A840F0V4"/>
<feature type="transmembrane region" description="Helical" evidence="5">
    <location>
        <begin position="46"/>
        <end position="66"/>
    </location>
</feature>
<evidence type="ECO:0000256" key="3">
    <source>
        <dbReference type="ARBA" id="ARBA00022989"/>
    </source>
</evidence>
<comment type="subcellular location">
    <subcellularLocation>
        <location evidence="1">Membrane</location>
        <topology evidence="1">Multi-pass membrane protein</topology>
    </subcellularLocation>
</comment>
<dbReference type="Proteomes" id="UP000551501">
    <property type="component" value="Unassembled WGS sequence"/>
</dbReference>
<evidence type="ECO:0000256" key="1">
    <source>
        <dbReference type="ARBA" id="ARBA00004141"/>
    </source>
</evidence>